<feature type="compositionally biased region" description="Basic residues" evidence="1">
    <location>
        <begin position="632"/>
        <end position="645"/>
    </location>
</feature>
<feature type="compositionally biased region" description="Low complexity" evidence="1">
    <location>
        <begin position="450"/>
        <end position="464"/>
    </location>
</feature>
<feature type="compositionally biased region" description="Basic residues" evidence="1">
    <location>
        <begin position="17"/>
        <end position="28"/>
    </location>
</feature>
<feature type="compositionally biased region" description="Low complexity" evidence="1">
    <location>
        <begin position="114"/>
        <end position="127"/>
    </location>
</feature>
<feature type="region of interest" description="Disordered" evidence="1">
    <location>
        <begin position="512"/>
        <end position="535"/>
    </location>
</feature>
<feature type="compositionally biased region" description="Polar residues" evidence="1">
    <location>
        <begin position="41"/>
        <end position="51"/>
    </location>
</feature>
<dbReference type="Proteomes" id="UP000694865">
    <property type="component" value="Unplaced"/>
</dbReference>
<feature type="region of interest" description="Disordered" evidence="1">
    <location>
        <begin position="621"/>
        <end position="654"/>
    </location>
</feature>
<feature type="region of interest" description="Disordered" evidence="1">
    <location>
        <begin position="370"/>
        <end position="392"/>
    </location>
</feature>
<proteinExistence type="predicted"/>
<evidence type="ECO:0000256" key="1">
    <source>
        <dbReference type="SAM" id="MobiDB-lite"/>
    </source>
</evidence>
<accession>A0ABM0GM65</accession>
<sequence>MVTQTEQCVEADDIHSKHPAKQKSRFSRFWRSFSGKKSYSEIGTNNDSAGNPTGDPEADGSAVGQIFFVETDFTPQVKKEGFLRRSFRKSRHKKREPKDPFPDFSSFRAENVPTTEKTTVSGSTVSSNNDRVSTTDIDPKNASKLNIHICTVNADEECIERTSDSVSKEHFDSFSNNEVNKNGDMAPLQLALQMHSEISEDISQSVESSYKFERSVSFKNRDYLETSTTPIYNTNALSKLARKVSFQKGVVIGYTDLNVPDPVEVGENYTPYPDISSRVTHQEVDSFGTANNQPYTVYTLRNTGDNKTSKLGDEIKAPYFNSFDKEENIEKSHKTVTKLNRKVSFNSRSAISSYSDLGVVEEDDEVFMSDGSVQFSDNPQPSSGSEPGSEQNISDILKELEKHKYATGFQIGAKTEGWERWQTNRTNNLQTSHHPGFRWNFESIDNESVMSIGSSSSPSTPSVSNHETRIPHNKKQNPTEDTESDSEDYSSNQKRIHDARFYDHFHLSKTVPMRDNVDMEDPSGEGGQSDPYNTDVVERKTLGDLCYNSNIDRRLHVTSATEMDPYEEPTFHRSATERLSRRISPNKKAIVTKYEELGISTDTLDSTCTLPMSEVMHSEARLGEFGRETPKRKSKIKKIFGKKNSKGSPRGERF</sequence>
<feature type="region of interest" description="Disordered" evidence="1">
    <location>
        <begin position="450"/>
        <end position="492"/>
    </location>
</feature>
<evidence type="ECO:0000313" key="3">
    <source>
        <dbReference type="RefSeq" id="XP_002732989.1"/>
    </source>
</evidence>
<gene>
    <name evidence="3" type="primary">LOC100373765</name>
</gene>
<keyword evidence="2" id="KW-1185">Reference proteome</keyword>
<feature type="compositionally biased region" description="Basic and acidic residues" evidence="1">
    <location>
        <begin position="621"/>
        <end position="631"/>
    </location>
</feature>
<evidence type="ECO:0000313" key="2">
    <source>
        <dbReference type="Proteomes" id="UP000694865"/>
    </source>
</evidence>
<dbReference type="RefSeq" id="XP_002732989.1">
    <property type="nucleotide sequence ID" value="XM_002732943.2"/>
</dbReference>
<reference evidence="3" key="1">
    <citation type="submission" date="2025-08" db="UniProtKB">
        <authorList>
            <consortium name="RefSeq"/>
        </authorList>
    </citation>
    <scope>IDENTIFICATION</scope>
    <source>
        <tissue evidence="3">Testes</tissue>
    </source>
</reference>
<name>A0ABM0GM65_SACKO</name>
<feature type="region of interest" description="Disordered" evidence="1">
    <location>
        <begin position="1"/>
        <end position="60"/>
    </location>
</feature>
<feature type="compositionally biased region" description="Low complexity" evidence="1">
    <location>
        <begin position="378"/>
        <end position="392"/>
    </location>
</feature>
<feature type="region of interest" description="Disordered" evidence="1">
    <location>
        <begin position="87"/>
        <end position="139"/>
    </location>
</feature>
<dbReference type="GeneID" id="100373765"/>
<protein>
    <submittedName>
        <fullName evidence="3">Uncharacterized protein LOC100373765</fullName>
    </submittedName>
</protein>
<organism evidence="2 3">
    <name type="scientific">Saccoglossus kowalevskii</name>
    <name type="common">Acorn worm</name>
    <dbReference type="NCBI Taxonomy" id="10224"/>
    <lineage>
        <taxon>Eukaryota</taxon>
        <taxon>Metazoa</taxon>
        <taxon>Hemichordata</taxon>
        <taxon>Enteropneusta</taxon>
        <taxon>Harrimaniidae</taxon>
        <taxon>Saccoglossus</taxon>
    </lineage>
</organism>